<dbReference type="AlphaFoldDB" id="A0A1G6Q0L3"/>
<organism evidence="1 2">
    <name type="scientific">Acinetobacter kookii</name>
    <dbReference type="NCBI Taxonomy" id="1226327"/>
    <lineage>
        <taxon>Bacteria</taxon>
        <taxon>Pseudomonadati</taxon>
        <taxon>Pseudomonadota</taxon>
        <taxon>Gammaproteobacteria</taxon>
        <taxon>Moraxellales</taxon>
        <taxon>Moraxellaceae</taxon>
        <taxon>Acinetobacter</taxon>
    </lineage>
</organism>
<dbReference type="OrthoDB" id="6694113at2"/>
<reference evidence="2" key="1">
    <citation type="submission" date="2016-09" db="EMBL/GenBank/DDBJ databases">
        <authorList>
            <person name="Varghese N."/>
            <person name="Submissions S."/>
        </authorList>
    </citation>
    <scope>NUCLEOTIDE SEQUENCE [LARGE SCALE GENOMIC DNA]</scope>
    <source>
        <strain evidence="2">ANC 4667</strain>
    </source>
</reference>
<protein>
    <submittedName>
        <fullName evidence="1">Uncharacterized protein</fullName>
    </submittedName>
</protein>
<dbReference type="RefSeq" id="WP_092821000.1">
    <property type="nucleotide sequence ID" value="NZ_FMYO01000016.1"/>
</dbReference>
<name>A0A1G6Q0L3_9GAMM</name>
<evidence type="ECO:0000313" key="2">
    <source>
        <dbReference type="Proteomes" id="UP000243468"/>
    </source>
</evidence>
<dbReference type="Proteomes" id="UP000243468">
    <property type="component" value="Unassembled WGS sequence"/>
</dbReference>
<evidence type="ECO:0000313" key="1">
    <source>
        <dbReference type="EMBL" id="SDC85326.1"/>
    </source>
</evidence>
<keyword evidence="2" id="KW-1185">Reference proteome</keyword>
<accession>A0A1G6Q0L3</accession>
<gene>
    <name evidence="1" type="ORF">SAMN05421732_11611</name>
</gene>
<dbReference type="STRING" id="1226327.SAMN05421732_11611"/>
<proteinExistence type="predicted"/>
<dbReference type="EMBL" id="FMYO01000016">
    <property type="protein sequence ID" value="SDC85326.1"/>
    <property type="molecule type" value="Genomic_DNA"/>
</dbReference>
<sequence>MKFLAALVIGILCFGLGYWVAQSNPEAEPTVSERHQDIAVENFIYTIQQKTKTQPEHHPALQQELKKQKNQVNSLIDQVSPEQIDTYLAQAFPDYDLSGVHNKRAFAKRLVNEFVDAKNDPHEAMSGQASVTAQQQYVANQVLPRQIYAGQQLFAHFDTLGKTPNHEQVFVRWSNQSTGEVLFFMPQRISAGREQNWVGFNPAKGWKTGIYDVKYYQLNDQLAPIAQTSFRIDQVID</sequence>